<dbReference type="Proteomes" id="UP000094385">
    <property type="component" value="Unassembled WGS sequence"/>
</dbReference>
<protein>
    <submittedName>
        <fullName evidence="1">Uncharacterized protein</fullName>
    </submittedName>
</protein>
<dbReference type="OrthoDB" id="4100603at2759"/>
<evidence type="ECO:0000313" key="1">
    <source>
        <dbReference type="EMBL" id="ODQ76022.1"/>
    </source>
</evidence>
<evidence type="ECO:0000313" key="2">
    <source>
        <dbReference type="Proteomes" id="UP000094385"/>
    </source>
</evidence>
<sequence>MDPPTQPRRKQAVDYLLLNDGYEGDEPMLNILPETAQSSIESSVDLAPEDYSQIASLSSSTGLTEEVHDLESSPIQTASNISQRTRGTSNNWLWEQFEITTLKGANSGGQRGRRSFGMIS</sequence>
<keyword evidence="2" id="KW-1185">Reference proteome</keyword>
<gene>
    <name evidence="1" type="ORF">LIPSTDRAFT_68739</name>
</gene>
<dbReference type="AlphaFoldDB" id="A0A1E3QG20"/>
<organism evidence="1 2">
    <name type="scientific">Lipomyces starkeyi NRRL Y-11557</name>
    <dbReference type="NCBI Taxonomy" id="675824"/>
    <lineage>
        <taxon>Eukaryota</taxon>
        <taxon>Fungi</taxon>
        <taxon>Dikarya</taxon>
        <taxon>Ascomycota</taxon>
        <taxon>Saccharomycotina</taxon>
        <taxon>Lipomycetes</taxon>
        <taxon>Lipomycetales</taxon>
        <taxon>Lipomycetaceae</taxon>
        <taxon>Lipomyces</taxon>
    </lineage>
</organism>
<accession>A0A1E3QG20</accession>
<dbReference type="EMBL" id="KV454290">
    <property type="protein sequence ID" value="ODQ76022.1"/>
    <property type="molecule type" value="Genomic_DNA"/>
</dbReference>
<name>A0A1E3QG20_LIPST</name>
<proteinExistence type="predicted"/>
<reference evidence="1 2" key="1">
    <citation type="journal article" date="2016" name="Proc. Natl. Acad. Sci. U.S.A.">
        <title>Comparative genomics of biotechnologically important yeasts.</title>
        <authorList>
            <person name="Riley R."/>
            <person name="Haridas S."/>
            <person name="Wolfe K.H."/>
            <person name="Lopes M.R."/>
            <person name="Hittinger C.T."/>
            <person name="Goeker M."/>
            <person name="Salamov A.A."/>
            <person name="Wisecaver J.H."/>
            <person name="Long T.M."/>
            <person name="Calvey C.H."/>
            <person name="Aerts A.L."/>
            <person name="Barry K.W."/>
            <person name="Choi C."/>
            <person name="Clum A."/>
            <person name="Coughlan A.Y."/>
            <person name="Deshpande S."/>
            <person name="Douglass A.P."/>
            <person name="Hanson S.J."/>
            <person name="Klenk H.-P."/>
            <person name="LaButti K.M."/>
            <person name="Lapidus A."/>
            <person name="Lindquist E.A."/>
            <person name="Lipzen A.M."/>
            <person name="Meier-Kolthoff J.P."/>
            <person name="Ohm R.A."/>
            <person name="Otillar R.P."/>
            <person name="Pangilinan J.L."/>
            <person name="Peng Y."/>
            <person name="Rokas A."/>
            <person name="Rosa C.A."/>
            <person name="Scheuner C."/>
            <person name="Sibirny A.A."/>
            <person name="Slot J.C."/>
            <person name="Stielow J.B."/>
            <person name="Sun H."/>
            <person name="Kurtzman C.P."/>
            <person name="Blackwell M."/>
            <person name="Grigoriev I.V."/>
            <person name="Jeffries T.W."/>
        </authorList>
    </citation>
    <scope>NUCLEOTIDE SEQUENCE [LARGE SCALE GENOMIC DNA]</scope>
    <source>
        <strain evidence="1 2">NRRL Y-11557</strain>
    </source>
</reference>